<keyword evidence="1" id="KW-0547">Nucleotide-binding</keyword>
<evidence type="ECO:0000313" key="1">
    <source>
        <dbReference type="EMBL" id="BCK57689.1"/>
    </source>
</evidence>
<organism evidence="1 2">
    <name type="scientific">Nocardia wallacei</name>
    <dbReference type="NCBI Taxonomy" id="480035"/>
    <lineage>
        <taxon>Bacteria</taxon>
        <taxon>Bacillati</taxon>
        <taxon>Actinomycetota</taxon>
        <taxon>Actinomycetes</taxon>
        <taxon>Mycobacteriales</taxon>
        <taxon>Nocardiaceae</taxon>
        <taxon>Nocardia</taxon>
    </lineage>
</organism>
<dbReference type="AlphaFoldDB" id="A0A7G1KUQ1"/>
<protein>
    <submittedName>
        <fullName evidence="1">ATP-binding protein</fullName>
    </submittedName>
</protein>
<gene>
    <name evidence="1" type="ORF">NWFMUON74_54610</name>
</gene>
<sequence>MNPPLDPGRAPAPDPRIVTPAAVSDLRGRTVAELRYPARAALLFTGVPGAGKSTALRQLFGSVDDTVAAVVRRGATLVDSQQSRNWWRLRLGWLPYALWLPIVHLTHYGRIHRALREAQTPVVVHDCGTRRWVHRMITAWATRSGREVHIVMIDVAPGAARDGQRVRGRRVSRISFALHSARWHRLVDRVVAGSAPRPAPASVVIVDRATVSGLRAVSFDV</sequence>
<dbReference type="EMBL" id="AP023396">
    <property type="protein sequence ID" value="BCK57689.1"/>
    <property type="molecule type" value="Genomic_DNA"/>
</dbReference>
<keyword evidence="2" id="KW-1185">Reference proteome</keyword>
<proteinExistence type="predicted"/>
<dbReference type="KEGG" id="nwl:NWFMUON74_54610"/>
<reference evidence="1 2" key="1">
    <citation type="submission" date="2020-08" db="EMBL/GenBank/DDBJ databases">
        <title>Genome Sequencing of Nocardia wallacei strain FMUON74 and assembly.</title>
        <authorList>
            <person name="Toyokawa M."/>
            <person name="Uesaka K."/>
        </authorList>
    </citation>
    <scope>NUCLEOTIDE SEQUENCE [LARGE SCALE GENOMIC DNA]</scope>
    <source>
        <strain evidence="1 2">FMUON74</strain>
    </source>
</reference>
<dbReference type="InterPro" id="IPR027417">
    <property type="entry name" value="P-loop_NTPase"/>
</dbReference>
<dbReference type="GeneID" id="80349898"/>
<accession>A0A7G1KUQ1</accession>
<keyword evidence="1" id="KW-0067">ATP-binding</keyword>
<dbReference type="RefSeq" id="WP_232110614.1">
    <property type="nucleotide sequence ID" value="NZ_AP023396.1"/>
</dbReference>
<evidence type="ECO:0000313" key="2">
    <source>
        <dbReference type="Proteomes" id="UP000516173"/>
    </source>
</evidence>
<name>A0A7G1KUQ1_9NOCA</name>
<dbReference type="Pfam" id="PF13671">
    <property type="entry name" value="AAA_33"/>
    <property type="match status" value="1"/>
</dbReference>
<dbReference type="Gene3D" id="3.40.50.300">
    <property type="entry name" value="P-loop containing nucleotide triphosphate hydrolases"/>
    <property type="match status" value="1"/>
</dbReference>
<dbReference type="Proteomes" id="UP000516173">
    <property type="component" value="Chromosome"/>
</dbReference>
<dbReference type="GO" id="GO:0005524">
    <property type="term" value="F:ATP binding"/>
    <property type="evidence" value="ECO:0007669"/>
    <property type="project" value="UniProtKB-KW"/>
</dbReference>
<dbReference type="SUPFAM" id="SSF52540">
    <property type="entry name" value="P-loop containing nucleoside triphosphate hydrolases"/>
    <property type="match status" value="1"/>
</dbReference>